<gene>
    <name evidence="2" type="ORF">A3C20_04395</name>
</gene>
<dbReference type="Pfam" id="PF01636">
    <property type="entry name" value="APH"/>
    <property type="match status" value="1"/>
</dbReference>
<name>A0A1F6EAM0_9BACT</name>
<comment type="caution">
    <text evidence="2">The sequence shown here is derived from an EMBL/GenBank/DDBJ whole genome shotgun (WGS) entry which is preliminary data.</text>
</comment>
<dbReference type="SUPFAM" id="SSF56112">
    <property type="entry name" value="Protein kinase-like (PK-like)"/>
    <property type="match status" value="1"/>
</dbReference>
<evidence type="ECO:0000313" key="3">
    <source>
        <dbReference type="Proteomes" id="UP000176914"/>
    </source>
</evidence>
<sequence>MEEHLIIEGKSFDLVSLQRSAAGVYRATDEYLRIGPPAQIAKDLEMHRAMERAGYPVAKILSEGTYEGHSYFIEESLGETFRMRFTKEYETSGAVSDATFDELVEAVGKYLEPQSKAIVVSDPEQFAKGIHLEILKQELPEYASRIQAKFEESLRSISDFPYVISHGDLNPSNISAQGVLDLEDSFPAPLGFDIASVLSTNEWFPESGDYEYQAKWKITDAQKSAYIVTLDDRLGRLGYSGFRANYKPFEFCRIIWMVVRMHKTPKIQEWRYQKMINEYL</sequence>
<dbReference type="AlphaFoldDB" id="A0A1F6EAM0"/>
<dbReference type="EMBL" id="MFLL01000001">
    <property type="protein sequence ID" value="OGG70733.1"/>
    <property type="molecule type" value="Genomic_DNA"/>
</dbReference>
<accession>A0A1F6EAM0</accession>
<protein>
    <recommendedName>
        <fullName evidence="1">Aminoglycoside phosphotransferase domain-containing protein</fullName>
    </recommendedName>
</protein>
<dbReference type="Proteomes" id="UP000176914">
    <property type="component" value="Unassembled WGS sequence"/>
</dbReference>
<reference evidence="2 3" key="1">
    <citation type="journal article" date="2016" name="Nat. Commun.">
        <title>Thousands of microbial genomes shed light on interconnected biogeochemical processes in an aquifer system.</title>
        <authorList>
            <person name="Anantharaman K."/>
            <person name="Brown C.T."/>
            <person name="Hug L.A."/>
            <person name="Sharon I."/>
            <person name="Castelle C.J."/>
            <person name="Probst A.J."/>
            <person name="Thomas B.C."/>
            <person name="Singh A."/>
            <person name="Wilkins M.J."/>
            <person name="Karaoz U."/>
            <person name="Brodie E.L."/>
            <person name="Williams K.H."/>
            <person name="Hubbard S.S."/>
            <person name="Banfield J.F."/>
        </authorList>
    </citation>
    <scope>NUCLEOTIDE SEQUENCE [LARGE SCALE GENOMIC DNA]</scope>
</reference>
<dbReference type="Gene3D" id="3.90.1200.10">
    <property type="match status" value="1"/>
</dbReference>
<organism evidence="2 3">
    <name type="scientific">Candidatus Kaiserbacteria bacterium RIFCSPHIGHO2_02_FULL_55_25</name>
    <dbReference type="NCBI Taxonomy" id="1798498"/>
    <lineage>
        <taxon>Bacteria</taxon>
        <taxon>Candidatus Kaiseribacteriota</taxon>
    </lineage>
</organism>
<dbReference type="InterPro" id="IPR002575">
    <property type="entry name" value="Aminoglycoside_PTrfase"/>
</dbReference>
<evidence type="ECO:0000259" key="1">
    <source>
        <dbReference type="Pfam" id="PF01636"/>
    </source>
</evidence>
<evidence type="ECO:0000313" key="2">
    <source>
        <dbReference type="EMBL" id="OGG70733.1"/>
    </source>
</evidence>
<feature type="domain" description="Aminoglycoside phosphotransferase" evidence="1">
    <location>
        <begin position="26"/>
        <end position="216"/>
    </location>
</feature>
<proteinExistence type="predicted"/>
<dbReference type="InterPro" id="IPR011009">
    <property type="entry name" value="Kinase-like_dom_sf"/>
</dbReference>